<feature type="compositionally biased region" description="Polar residues" evidence="13">
    <location>
        <begin position="238"/>
        <end position="248"/>
    </location>
</feature>
<dbReference type="CDD" id="cd05574">
    <property type="entry name" value="STKc_phototropin_like"/>
    <property type="match status" value="1"/>
</dbReference>
<dbReference type="GO" id="GO:0005524">
    <property type="term" value="F:ATP binding"/>
    <property type="evidence" value="ECO:0007669"/>
    <property type="project" value="UniProtKB-KW"/>
</dbReference>
<proteinExistence type="inferred from homology"/>
<feature type="compositionally biased region" description="Low complexity" evidence="13">
    <location>
        <begin position="183"/>
        <end position="194"/>
    </location>
</feature>
<evidence type="ECO:0000256" key="7">
    <source>
        <dbReference type="ARBA" id="ARBA00022777"/>
    </source>
</evidence>
<comment type="catalytic activity">
    <reaction evidence="12">
        <text>L-seryl-[protein] + ATP = O-phospho-L-seryl-[protein] + ADP + H(+)</text>
        <dbReference type="Rhea" id="RHEA:17989"/>
        <dbReference type="Rhea" id="RHEA-COMP:9863"/>
        <dbReference type="Rhea" id="RHEA-COMP:11604"/>
        <dbReference type="ChEBI" id="CHEBI:15378"/>
        <dbReference type="ChEBI" id="CHEBI:29999"/>
        <dbReference type="ChEBI" id="CHEBI:30616"/>
        <dbReference type="ChEBI" id="CHEBI:83421"/>
        <dbReference type="ChEBI" id="CHEBI:456216"/>
        <dbReference type="EC" id="2.7.11.1"/>
    </reaction>
</comment>
<keyword evidence="5" id="KW-0808">Transferase</keyword>
<feature type="compositionally biased region" description="Low complexity" evidence="13">
    <location>
        <begin position="1095"/>
        <end position="1112"/>
    </location>
</feature>
<feature type="compositionally biased region" description="Low complexity" evidence="13">
    <location>
        <begin position="1147"/>
        <end position="1158"/>
    </location>
</feature>
<evidence type="ECO:0000313" key="16">
    <source>
        <dbReference type="EMBL" id="KAF7352929.1"/>
    </source>
</evidence>
<feature type="region of interest" description="Disordered" evidence="13">
    <location>
        <begin position="1"/>
        <end position="28"/>
    </location>
</feature>
<dbReference type="AlphaFoldDB" id="A0A8H7CWC7"/>
<feature type="region of interest" description="Disordered" evidence="13">
    <location>
        <begin position="178"/>
        <end position="204"/>
    </location>
</feature>
<evidence type="ECO:0000256" key="9">
    <source>
        <dbReference type="ARBA" id="ARBA00023125"/>
    </source>
</evidence>
<keyword evidence="9" id="KW-0238">DNA-binding</keyword>
<feature type="compositionally biased region" description="Low complexity" evidence="13">
    <location>
        <begin position="10"/>
        <end position="22"/>
    </location>
</feature>
<protein>
    <recommendedName>
        <fullName evidence="3">non-specific serine/threonine protein kinase</fullName>
        <ecNumber evidence="3">2.7.11.1</ecNumber>
    </recommendedName>
</protein>
<keyword evidence="8" id="KW-0067">ATP-binding</keyword>
<dbReference type="InterPro" id="IPR008271">
    <property type="entry name" value="Ser/Thr_kinase_AS"/>
</dbReference>
<dbReference type="FunFam" id="1.10.510.10:FF:000121">
    <property type="entry name" value="Serine/threonine-protein kinase nrc-2"/>
    <property type="match status" value="1"/>
</dbReference>
<evidence type="ECO:0000256" key="10">
    <source>
        <dbReference type="ARBA" id="ARBA00023242"/>
    </source>
</evidence>
<reference evidence="16" key="1">
    <citation type="submission" date="2020-05" db="EMBL/GenBank/DDBJ databases">
        <title>Mycena genomes resolve the evolution of fungal bioluminescence.</title>
        <authorList>
            <person name="Tsai I.J."/>
        </authorList>
    </citation>
    <scope>NUCLEOTIDE SEQUENCE</scope>
    <source>
        <strain evidence="16">CCC161011</strain>
    </source>
</reference>
<dbReference type="SMART" id="SM00415">
    <property type="entry name" value="HSF"/>
    <property type="match status" value="1"/>
</dbReference>
<organism evidence="16 17">
    <name type="scientific">Mycena venus</name>
    <dbReference type="NCBI Taxonomy" id="2733690"/>
    <lineage>
        <taxon>Eukaryota</taxon>
        <taxon>Fungi</taxon>
        <taxon>Dikarya</taxon>
        <taxon>Basidiomycota</taxon>
        <taxon>Agaricomycotina</taxon>
        <taxon>Agaricomycetes</taxon>
        <taxon>Agaricomycetidae</taxon>
        <taxon>Agaricales</taxon>
        <taxon>Marasmiineae</taxon>
        <taxon>Mycenaceae</taxon>
        <taxon>Mycena</taxon>
    </lineage>
</organism>
<evidence type="ECO:0000259" key="14">
    <source>
        <dbReference type="PROSITE" id="PS50011"/>
    </source>
</evidence>
<dbReference type="InterPro" id="IPR036390">
    <property type="entry name" value="WH_DNA-bd_sf"/>
</dbReference>
<evidence type="ECO:0000256" key="8">
    <source>
        <dbReference type="ARBA" id="ARBA00022840"/>
    </source>
</evidence>
<feature type="compositionally biased region" description="Low complexity" evidence="13">
    <location>
        <begin position="1014"/>
        <end position="1025"/>
    </location>
</feature>
<dbReference type="Proteomes" id="UP000620124">
    <property type="component" value="Unassembled WGS sequence"/>
</dbReference>
<feature type="compositionally biased region" description="Basic residues" evidence="13">
    <location>
        <begin position="745"/>
        <end position="755"/>
    </location>
</feature>
<dbReference type="InterPro" id="IPR000232">
    <property type="entry name" value="HSF_DNA-bd"/>
</dbReference>
<feature type="compositionally biased region" description="Polar residues" evidence="13">
    <location>
        <begin position="1084"/>
        <end position="1093"/>
    </location>
</feature>
<dbReference type="InterPro" id="IPR000961">
    <property type="entry name" value="AGC-kinase_C"/>
</dbReference>
<dbReference type="PANTHER" id="PTHR45637">
    <property type="entry name" value="FLIPPASE KINASE 1-RELATED"/>
    <property type="match status" value="1"/>
</dbReference>
<dbReference type="EC" id="2.7.11.1" evidence="3"/>
<dbReference type="FunFam" id="3.30.200.20:FF:001236">
    <property type="entry name" value="AGC/RSK protein kinase"/>
    <property type="match status" value="1"/>
</dbReference>
<feature type="region of interest" description="Disordered" evidence="13">
    <location>
        <begin position="745"/>
        <end position="768"/>
    </location>
</feature>
<keyword evidence="17" id="KW-1185">Reference proteome</keyword>
<dbReference type="OrthoDB" id="432483at2759"/>
<evidence type="ECO:0000256" key="1">
    <source>
        <dbReference type="ARBA" id="ARBA00004123"/>
    </source>
</evidence>
<dbReference type="PROSITE" id="PS51285">
    <property type="entry name" value="AGC_KINASE_CTER"/>
    <property type="match status" value="1"/>
</dbReference>
<evidence type="ECO:0000256" key="6">
    <source>
        <dbReference type="ARBA" id="ARBA00022741"/>
    </source>
</evidence>
<feature type="compositionally biased region" description="Polar residues" evidence="13">
    <location>
        <begin position="120"/>
        <end position="137"/>
    </location>
</feature>
<evidence type="ECO:0000256" key="12">
    <source>
        <dbReference type="ARBA" id="ARBA00048679"/>
    </source>
</evidence>
<gene>
    <name evidence="16" type="ORF">MVEN_01260200</name>
</gene>
<dbReference type="SUPFAM" id="SSF46785">
    <property type="entry name" value="Winged helix' DNA-binding domain"/>
    <property type="match status" value="1"/>
</dbReference>
<comment type="subcellular location">
    <subcellularLocation>
        <location evidence="1">Nucleus</location>
    </subcellularLocation>
</comment>
<dbReference type="PROSITE" id="PS50011">
    <property type="entry name" value="PROTEIN_KINASE_DOM"/>
    <property type="match status" value="1"/>
</dbReference>
<feature type="compositionally biased region" description="Low complexity" evidence="13">
    <location>
        <begin position="973"/>
        <end position="994"/>
    </location>
</feature>
<feature type="region of interest" description="Disordered" evidence="13">
    <location>
        <begin position="608"/>
        <end position="640"/>
    </location>
</feature>
<dbReference type="PROSITE" id="PS00108">
    <property type="entry name" value="PROTEIN_KINASE_ST"/>
    <property type="match status" value="1"/>
</dbReference>
<dbReference type="GO" id="GO:0004674">
    <property type="term" value="F:protein serine/threonine kinase activity"/>
    <property type="evidence" value="ECO:0007669"/>
    <property type="project" value="UniProtKB-KW"/>
</dbReference>
<dbReference type="Gene3D" id="1.10.10.10">
    <property type="entry name" value="Winged helix-like DNA-binding domain superfamily/Winged helix DNA-binding domain"/>
    <property type="match status" value="1"/>
</dbReference>
<name>A0A8H7CWC7_9AGAR</name>
<keyword evidence="10" id="KW-0539">Nucleus</keyword>
<dbReference type="InterPro" id="IPR036388">
    <property type="entry name" value="WH-like_DNA-bd_sf"/>
</dbReference>
<keyword evidence="7 16" id="KW-0418">Kinase</keyword>
<feature type="compositionally biased region" description="Polar residues" evidence="13">
    <location>
        <begin position="914"/>
        <end position="927"/>
    </location>
</feature>
<dbReference type="SUPFAM" id="SSF56112">
    <property type="entry name" value="Protein kinase-like (PK-like)"/>
    <property type="match status" value="1"/>
</dbReference>
<comment type="caution">
    <text evidence="16">The sequence shown here is derived from an EMBL/GenBank/DDBJ whole genome shotgun (WGS) entry which is preliminary data.</text>
</comment>
<keyword evidence="4" id="KW-0723">Serine/threonine-protein kinase</keyword>
<feature type="compositionally biased region" description="Low complexity" evidence="13">
    <location>
        <begin position="887"/>
        <end position="912"/>
    </location>
</feature>
<evidence type="ECO:0000256" key="5">
    <source>
        <dbReference type="ARBA" id="ARBA00022679"/>
    </source>
</evidence>
<feature type="region of interest" description="Disordered" evidence="13">
    <location>
        <begin position="98"/>
        <end position="163"/>
    </location>
</feature>
<comment type="similarity">
    <text evidence="2">Belongs to the protein kinase superfamily. AGC Ser/Thr protein kinase family.</text>
</comment>
<feature type="domain" description="AGC-kinase C-terminal" evidence="15">
    <location>
        <begin position="567"/>
        <end position="659"/>
    </location>
</feature>
<dbReference type="GO" id="GO:0003700">
    <property type="term" value="F:DNA-binding transcription factor activity"/>
    <property type="evidence" value="ECO:0007669"/>
    <property type="project" value="InterPro"/>
</dbReference>
<feature type="region of interest" description="Disordered" evidence="13">
    <location>
        <begin position="218"/>
        <end position="253"/>
    </location>
</feature>
<evidence type="ECO:0000256" key="13">
    <source>
        <dbReference type="SAM" id="MobiDB-lite"/>
    </source>
</evidence>
<keyword evidence="6" id="KW-0547">Nucleotide-binding</keyword>
<dbReference type="Gene3D" id="1.10.510.10">
    <property type="entry name" value="Transferase(Phosphotransferase) domain 1"/>
    <property type="match status" value="1"/>
</dbReference>
<feature type="compositionally biased region" description="Low complexity" evidence="13">
    <location>
        <begin position="854"/>
        <end position="880"/>
    </location>
</feature>
<dbReference type="SMART" id="SM00220">
    <property type="entry name" value="S_TKc"/>
    <property type="match status" value="1"/>
</dbReference>
<evidence type="ECO:0000313" key="17">
    <source>
        <dbReference type="Proteomes" id="UP000620124"/>
    </source>
</evidence>
<evidence type="ECO:0000256" key="2">
    <source>
        <dbReference type="ARBA" id="ARBA00009903"/>
    </source>
</evidence>
<comment type="catalytic activity">
    <reaction evidence="11">
        <text>L-threonyl-[protein] + ATP = O-phospho-L-threonyl-[protein] + ADP + H(+)</text>
        <dbReference type="Rhea" id="RHEA:46608"/>
        <dbReference type="Rhea" id="RHEA-COMP:11060"/>
        <dbReference type="Rhea" id="RHEA-COMP:11605"/>
        <dbReference type="ChEBI" id="CHEBI:15378"/>
        <dbReference type="ChEBI" id="CHEBI:30013"/>
        <dbReference type="ChEBI" id="CHEBI:30616"/>
        <dbReference type="ChEBI" id="CHEBI:61977"/>
        <dbReference type="ChEBI" id="CHEBI:456216"/>
        <dbReference type="EC" id="2.7.11.1"/>
    </reaction>
</comment>
<dbReference type="GO" id="GO:0043565">
    <property type="term" value="F:sequence-specific DNA binding"/>
    <property type="evidence" value="ECO:0007669"/>
    <property type="project" value="InterPro"/>
</dbReference>
<evidence type="ECO:0000256" key="4">
    <source>
        <dbReference type="ARBA" id="ARBA00022527"/>
    </source>
</evidence>
<evidence type="ECO:0000259" key="15">
    <source>
        <dbReference type="PROSITE" id="PS51285"/>
    </source>
</evidence>
<evidence type="ECO:0000256" key="3">
    <source>
        <dbReference type="ARBA" id="ARBA00012513"/>
    </source>
</evidence>
<dbReference type="EMBL" id="JACAZI010000009">
    <property type="protein sequence ID" value="KAF7352929.1"/>
    <property type="molecule type" value="Genomic_DNA"/>
</dbReference>
<sequence>MPSQSQVELSSTPSSPRTHTPPGLEDRLSFCQPIVPQTGPEWAPFVARYSLHRRLLQREGTHSTHLDPVPAHTCLLFGVSTRALVVLQLLKHSIQRLKPRSRTIPGPPAAAASAQQKQPLSRSPSTALFSKPSTAGPSQGAFALPPVQSTSRSGPLSPKAMGASATRFIRRVASAPNAKGLFSGSKSSSTTKNGMLAPADPVPPLPNVMSSSMEQGTDSLETISSGSSGRGRPMHQNGRGNNLTTPRVSNGMLEGPGKVAFRRTYSSNSIKVRQVEVGPSSFVKVKMLGKGDVGKVYLVREKKTDKLFAMKVLSKKEMIERKKIKRALTEQEILATANHPFIVTLYHSFQSEGYLFFCMEYCMGGEFFRALQTRPGKCLPEEAARFYAAEVVAALEYLHLMGFIYRDLKPENILLHQSGHIMLSDFDLAKQSNDPSGMPVMIQSETNGVPLVDTMSCTVNFRTNSFVGTEEYIAPEVIAAQGHTAAVDWWTLGILIYEMIYATTPFKGAERNDTFANIRDNPVHFKDTPKVSQAGKDCVTRLLDKREKTRLGSKSGASEVKQHKWFAKINWGLLRNTRPPIIPSLSNGHDAVNFRHMKESHSLQLDGEHEGRIEGGGDLFAPPSPSKSPEQQPQKSETKPQATFLTKLYALLERPENHHMIRWDPQGEHIVVERPEQLALHVLPSIYRQSRFASFSRQLNIYGFMRKVNLRNVDPAIDDPDASTWSHPTLNRHSPPEVVANFKRRVPPRLPKPRKRDIQDSPSIPPPALCHRHGSSSLDCALVCWAFCTQVRPHQPSPWFLCSWRLPPQLSRAPAAAGTAATLVRPFPPLTVPSDSHGGMGGYHHSPHPLNPLTPSDDSPTSPAFNSMPPYSGSSQYPYSAEQNHWSSQSASYSSHNGSLSSLLNPSNGGYSRPTPTINTSYASPFSSMPMEHSASSMSPDSRPTTGYSMSSVSSLPYQDDYSRPSSSHHRPISPSRPQSSKSSYSTSNNSQTSLGIVRRARRHSQAMSPYPSPYEQSPEQQRPSTSPQPIDDHHSGGLPRVRSMIQLPVVDPYGGTFNGGQADFAYSAVPGTAGSTASIDSMNDGWNSTRGRPSTAASSISAASHTSSSQANTPPVQDGNYHGETDINRLTLDNDSSRAHARHASSHSQSQSSHPVY</sequence>
<dbReference type="Gene3D" id="3.30.200.20">
    <property type="entry name" value="Phosphorylase Kinase, domain 1"/>
    <property type="match status" value="1"/>
</dbReference>
<dbReference type="PRINTS" id="PR00056">
    <property type="entry name" value="HSFDOMAIN"/>
</dbReference>
<feature type="compositionally biased region" description="Low complexity" evidence="13">
    <location>
        <begin position="109"/>
        <end position="119"/>
    </location>
</feature>
<feature type="compositionally biased region" description="Polar residues" evidence="13">
    <location>
        <begin position="934"/>
        <end position="957"/>
    </location>
</feature>
<dbReference type="Pfam" id="PF00069">
    <property type="entry name" value="Pkinase"/>
    <property type="match status" value="1"/>
</dbReference>
<feature type="region of interest" description="Disordered" evidence="13">
    <location>
        <begin position="832"/>
        <end position="1039"/>
    </location>
</feature>
<dbReference type="InterPro" id="IPR000719">
    <property type="entry name" value="Prot_kinase_dom"/>
</dbReference>
<evidence type="ECO:0000256" key="11">
    <source>
        <dbReference type="ARBA" id="ARBA00047899"/>
    </source>
</evidence>
<feature type="region of interest" description="Disordered" evidence="13">
    <location>
        <begin position="1084"/>
        <end position="1158"/>
    </location>
</feature>
<dbReference type="InterPro" id="IPR011009">
    <property type="entry name" value="Kinase-like_dom_sf"/>
</dbReference>
<feature type="domain" description="Protein kinase" evidence="14">
    <location>
        <begin position="282"/>
        <end position="566"/>
    </location>
</feature>
<accession>A0A8H7CWC7</accession>
<feature type="compositionally biased region" description="Polar residues" evidence="13">
    <location>
        <begin position="218"/>
        <end position="227"/>
    </location>
</feature>
<dbReference type="GO" id="GO:0005634">
    <property type="term" value="C:nucleus"/>
    <property type="evidence" value="ECO:0007669"/>
    <property type="project" value="UniProtKB-SubCell"/>
</dbReference>
<dbReference type="Pfam" id="PF00447">
    <property type="entry name" value="HSF_DNA-bind"/>
    <property type="match status" value="1"/>
</dbReference>